<dbReference type="PIRSF" id="PIRSF007010">
    <property type="entry name" value="UCP007010"/>
    <property type="match status" value="1"/>
</dbReference>
<protein>
    <submittedName>
        <fullName evidence="2">GspS/AspS pilotin family protein</fullName>
    </submittedName>
</protein>
<dbReference type="InterPro" id="IPR016502">
    <property type="entry name" value="T2SSS_2"/>
</dbReference>
<dbReference type="Gene3D" id="3.30.300.250">
    <property type="match status" value="1"/>
</dbReference>
<proteinExistence type="predicted"/>
<dbReference type="EMBL" id="JBHMEP010000001">
    <property type="protein sequence ID" value="MFB9133887.1"/>
    <property type="molecule type" value="Genomic_DNA"/>
</dbReference>
<sequence>MKRTYRFVALALGVLILSGCSANREQQRQLELIANSRANMLSSELPMDVGPLSILRANANGSVIEIMMVYNDDAQNAKPIQQVLRTSINTYCTNKDIKNNLEVGVSYRIKMRNSRGQLMIDQLITDDTCDAVNP</sequence>
<reference evidence="2 3" key="1">
    <citation type="submission" date="2024-09" db="EMBL/GenBank/DDBJ databases">
        <authorList>
            <person name="Sun Q."/>
            <person name="Mori K."/>
        </authorList>
    </citation>
    <scope>NUCLEOTIDE SEQUENCE [LARGE SCALE GENOMIC DNA]</scope>
    <source>
        <strain evidence="2 3">CECT 8064</strain>
    </source>
</reference>
<feature type="signal peptide" evidence="1">
    <location>
        <begin position="1"/>
        <end position="22"/>
    </location>
</feature>
<gene>
    <name evidence="2" type="ORF">ACFFUV_02760</name>
</gene>
<evidence type="ECO:0000256" key="1">
    <source>
        <dbReference type="SAM" id="SignalP"/>
    </source>
</evidence>
<keyword evidence="1" id="KW-0732">Signal</keyword>
<feature type="chain" id="PRO_5047341131" evidence="1">
    <location>
        <begin position="23"/>
        <end position="134"/>
    </location>
</feature>
<evidence type="ECO:0000313" key="2">
    <source>
        <dbReference type="EMBL" id="MFB9133887.1"/>
    </source>
</evidence>
<evidence type="ECO:0000313" key="3">
    <source>
        <dbReference type="Proteomes" id="UP001589645"/>
    </source>
</evidence>
<dbReference type="PROSITE" id="PS51257">
    <property type="entry name" value="PROKAR_LIPOPROTEIN"/>
    <property type="match status" value="1"/>
</dbReference>
<keyword evidence="3" id="KW-1185">Reference proteome</keyword>
<dbReference type="Pfam" id="PF16549">
    <property type="entry name" value="T2SSS_2"/>
    <property type="match status" value="1"/>
</dbReference>
<dbReference type="Proteomes" id="UP001589645">
    <property type="component" value="Unassembled WGS sequence"/>
</dbReference>
<organism evidence="2 3">
    <name type="scientific">Vibrio olivae</name>
    <dbReference type="NCBI Taxonomy" id="1243002"/>
    <lineage>
        <taxon>Bacteria</taxon>
        <taxon>Pseudomonadati</taxon>
        <taxon>Pseudomonadota</taxon>
        <taxon>Gammaproteobacteria</taxon>
        <taxon>Vibrionales</taxon>
        <taxon>Vibrionaceae</taxon>
        <taxon>Vibrio</taxon>
    </lineage>
</organism>
<comment type="caution">
    <text evidence="2">The sequence shown here is derived from an EMBL/GenBank/DDBJ whole genome shotgun (WGS) entry which is preliminary data.</text>
</comment>
<accession>A0ABV5HJG4</accession>
<dbReference type="RefSeq" id="WP_390189505.1">
    <property type="nucleotide sequence ID" value="NZ_JBHMEP010000001.1"/>
</dbReference>
<name>A0ABV5HJG4_9VIBR</name>